<accession>A0A4S9KS30</accession>
<organism evidence="1 2">
    <name type="scientific">Aureobasidium pullulans</name>
    <name type="common">Black yeast</name>
    <name type="synonym">Pullularia pullulans</name>
    <dbReference type="NCBI Taxonomy" id="5580"/>
    <lineage>
        <taxon>Eukaryota</taxon>
        <taxon>Fungi</taxon>
        <taxon>Dikarya</taxon>
        <taxon>Ascomycota</taxon>
        <taxon>Pezizomycotina</taxon>
        <taxon>Dothideomycetes</taxon>
        <taxon>Dothideomycetidae</taxon>
        <taxon>Dothideales</taxon>
        <taxon>Saccotheciaceae</taxon>
        <taxon>Aureobasidium</taxon>
    </lineage>
</organism>
<name>A0A4S9KS30_AURPU</name>
<comment type="caution">
    <text evidence="1">The sequence shown here is derived from an EMBL/GenBank/DDBJ whole genome shotgun (WGS) entry which is preliminary data.</text>
</comment>
<evidence type="ECO:0000313" key="1">
    <source>
        <dbReference type="EMBL" id="THY18705.1"/>
    </source>
</evidence>
<dbReference type="EMBL" id="QZBD01000341">
    <property type="protein sequence ID" value="THY18705.1"/>
    <property type="molecule type" value="Genomic_DNA"/>
</dbReference>
<dbReference type="Proteomes" id="UP000306584">
    <property type="component" value="Unassembled WGS sequence"/>
</dbReference>
<protein>
    <submittedName>
        <fullName evidence="1">Uncharacterized protein</fullName>
    </submittedName>
</protein>
<reference evidence="1 2" key="1">
    <citation type="submission" date="2018-10" db="EMBL/GenBank/DDBJ databases">
        <title>Fifty Aureobasidium pullulans genomes reveal a recombining polyextremotolerant generalist.</title>
        <authorList>
            <person name="Gostincar C."/>
            <person name="Turk M."/>
            <person name="Zajc J."/>
            <person name="Gunde-Cimerman N."/>
        </authorList>
    </citation>
    <scope>NUCLEOTIDE SEQUENCE [LARGE SCALE GENOMIC DNA]</scope>
    <source>
        <strain evidence="1 2">EXF-6604</strain>
    </source>
</reference>
<evidence type="ECO:0000313" key="2">
    <source>
        <dbReference type="Proteomes" id="UP000306584"/>
    </source>
</evidence>
<gene>
    <name evidence="1" type="ORF">D6D01_07213</name>
</gene>
<proteinExistence type="predicted"/>
<sequence length="138" mass="16554">MVIKYLHTWEHTLLRHRCIFNGLEWCFNPDEYFKYREPDQLVFSDIVWQFSQYLDRFVHYHIIIVEHGTFKHIVGSHITHSQHVTKSRAFRECLVQLFHVDTILTTHWHITLYRRDRRNRGRVGGRCSALSGFGLGTA</sequence>
<dbReference type="AlphaFoldDB" id="A0A4S9KS30"/>